<gene>
    <name evidence="9" type="ORF">B4U37_19890</name>
    <name evidence="10" type="ORF">FZC74_06995</name>
</gene>
<dbReference type="InterPro" id="IPR003507">
    <property type="entry name" value="S66_fam"/>
</dbReference>
<dbReference type="Pfam" id="PF02016">
    <property type="entry name" value="Peptidase_S66"/>
    <property type="match status" value="1"/>
</dbReference>
<keyword evidence="4" id="KW-0378">Hydrolase</keyword>
<proteinExistence type="inferred from homology"/>
<dbReference type="Proteomes" id="UP000195573">
    <property type="component" value="Chromosome"/>
</dbReference>
<keyword evidence="2" id="KW-0121">Carboxypeptidase</keyword>
<evidence type="ECO:0000256" key="3">
    <source>
        <dbReference type="ARBA" id="ARBA00022670"/>
    </source>
</evidence>
<keyword evidence="3" id="KW-0645">Protease</keyword>
<dbReference type="PIRSF" id="PIRSF028757">
    <property type="entry name" value="LD-carboxypeptidase"/>
    <property type="match status" value="1"/>
</dbReference>
<evidence type="ECO:0000256" key="2">
    <source>
        <dbReference type="ARBA" id="ARBA00022645"/>
    </source>
</evidence>
<dbReference type="Proteomes" id="UP000323393">
    <property type="component" value="Unassembled WGS sequence"/>
</dbReference>
<dbReference type="GO" id="GO:0008236">
    <property type="term" value="F:serine-type peptidase activity"/>
    <property type="evidence" value="ECO:0007669"/>
    <property type="project" value="UniProtKB-KW"/>
</dbReference>
<evidence type="ECO:0000256" key="6">
    <source>
        <dbReference type="PIRSR" id="PIRSR028757-1"/>
    </source>
</evidence>
<evidence type="ECO:0000256" key="4">
    <source>
        <dbReference type="ARBA" id="ARBA00022801"/>
    </source>
</evidence>
<reference evidence="9 11" key="1">
    <citation type="submission" date="2017-04" db="EMBL/GenBank/DDBJ databases">
        <title>Complete Genome Sequence of the Bacillus horikoshii 20a strain from Cuatro Cienegas, Coahuila, Mexico.</title>
        <authorList>
            <person name="Zarza E."/>
            <person name="Alcaraz L.D."/>
            <person name="Aguilar-Salinas B."/>
            <person name="Islas A."/>
            <person name="Olmedo-Alvarez G."/>
        </authorList>
    </citation>
    <scope>NUCLEOTIDE SEQUENCE [LARGE SCALE GENOMIC DNA]</scope>
    <source>
        <strain evidence="9 11">20a</strain>
    </source>
</reference>
<dbReference type="CDD" id="cd07025">
    <property type="entry name" value="Peptidase_S66"/>
    <property type="match status" value="1"/>
</dbReference>
<evidence type="ECO:0000313" key="11">
    <source>
        <dbReference type="Proteomes" id="UP000195573"/>
    </source>
</evidence>
<evidence type="ECO:0000313" key="12">
    <source>
        <dbReference type="Proteomes" id="UP000323393"/>
    </source>
</evidence>
<feature type="domain" description="LD-carboxypeptidase N-terminal" evidence="7">
    <location>
        <begin position="14"/>
        <end position="129"/>
    </location>
</feature>
<name>A0A1Y0CSE6_9BACI</name>
<dbReference type="InterPro" id="IPR027461">
    <property type="entry name" value="Carboxypeptidase_A_C_sf"/>
</dbReference>
<evidence type="ECO:0000259" key="7">
    <source>
        <dbReference type="Pfam" id="PF02016"/>
    </source>
</evidence>
<dbReference type="InterPro" id="IPR040921">
    <property type="entry name" value="Peptidase_S66C"/>
</dbReference>
<dbReference type="PANTHER" id="PTHR30237">
    <property type="entry name" value="MURAMOYLTETRAPEPTIDE CARBOXYPEPTIDASE"/>
    <property type="match status" value="1"/>
</dbReference>
<protein>
    <submittedName>
        <fullName evidence="10">LD-carboxypeptidase</fullName>
    </submittedName>
</protein>
<dbReference type="GeneID" id="96740664"/>
<feature type="active site" description="Charge relay system" evidence="6">
    <location>
        <position position="276"/>
    </location>
</feature>
<dbReference type="GO" id="GO:0006508">
    <property type="term" value="P:proteolysis"/>
    <property type="evidence" value="ECO:0007669"/>
    <property type="project" value="UniProtKB-KW"/>
</dbReference>
<dbReference type="PANTHER" id="PTHR30237:SF2">
    <property type="entry name" value="MUREIN TETRAPEPTIDE CARBOXYPEPTIDASE"/>
    <property type="match status" value="1"/>
</dbReference>
<accession>A0A1Y0CSE6</accession>
<evidence type="ECO:0000256" key="5">
    <source>
        <dbReference type="ARBA" id="ARBA00022825"/>
    </source>
</evidence>
<evidence type="ECO:0000313" key="10">
    <source>
        <dbReference type="EMBL" id="TYS59895.1"/>
    </source>
</evidence>
<keyword evidence="11" id="KW-1185">Reference proteome</keyword>
<dbReference type="AlphaFoldDB" id="A0A1Y0CSE6"/>
<sequence>MAIKPLALQRGDTIGLVTLGSPLDATTINTRVQYLRNMGFNVVFGKYVYSIDGIVSAPADKRAEDLMDMFKNPNVKMILATRGGTGVQGILPYLDYDFIRENPKLVSGYSDITVLLNSLNQFSDLITFHSLMLIDFRPETPAYNFSQFFAATSTFTSPRAIINPPEVVRMGINPGNVTGPIVGGNITSIVNTLGTPYEIDTKDKILFLEDTHTPANMILRYFTQLSMAGKFNDCLGIIMGECTNCPVAYNTSYADLINSVLVPTGKPLITNLATGHGRYKAAIPVGARVNMNATNNTITVMEPVVSWGQAT</sequence>
<dbReference type="SUPFAM" id="SSF141986">
    <property type="entry name" value="LD-carboxypeptidase A C-terminal domain-like"/>
    <property type="match status" value="1"/>
</dbReference>
<dbReference type="Pfam" id="PF17676">
    <property type="entry name" value="Peptidase_S66C"/>
    <property type="match status" value="1"/>
</dbReference>
<reference evidence="10 12" key="2">
    <citation type="submission" date="2019-08" db="EMBL/GenBank/DDBJ databases">
        <title>Bacillus genomes from the desert of Cuatro Cienegas, Coahuila.</title>
        <authorList>
            <person name="Olmedo-Alvarez G."/>
        </authorList>
    </citation>
    <scope>NUCLEOTIDE SEQUENCE [LARGE SCALE GENOMIC DNA]</scope>
    <source>
        <strain evidence="10 12">CH88_3T</strain>
    </source>
</reference>
<keyword evidence="5" id="KW-0720">Serine protease</keyword>
<dbReference type="GO" id="GO:0004180">
    <property type="term" value="F:carboxypeptidase activity"/>
    <property type="evidence" value="ECO:0007669"/>
    <property type="project" value="UniProtKB-KW"/>
</dbReference>
<comment type="similarity">
    <text evidence="1">Belongs to the peptidase S66 family.</text>
</comment>
<dbReference type="InterPro" id="IPR027478">
    <property type="entry name" value="LdcA_N"/>
</dbReference>
<evidence type="ECO:0000259" key="8">
    <source>
        <dbReference type="Pfam" id="PF17676"/>
    </source>
</evidence>
<feature type="active site" description="Charge relay system" evidence="6">
    <location>
        <position position="209"/>
    </location>
</feature>
<dbReference type="EMBL" id="VTEU01000002">
    <property type="protein sequence ID" value="TYS59895.1"/>
    <property type="molecule type" value="Genomic_DNA"/>
</dbReference>
<evidence type="ECO:0000256" key="1">
    <source>
        <dbReference type="ARBA" id="ARBA00010233"/>
    </source>
</evidence>
<feature type="active site" description="Nucleophile" evidence="6">
    <location>
        <position position="110"/>
    </location>
</feature>
<dbReference type="KEGG" id="bhk:B4U37_19890"/>
<dbReference type="EMBL" id="CP020880">
    <property type="protein sequence ID" value="ART78162.1"/>
    <property type="molecule type" value="Genomic_DNA"/>
</dbReference>
<organism evidence="10 12">
    <name type="scientific">Sutcliffiella horikoshii</name>
    <dbReference type="NCBI Taxonomy" id="79883"/>
    <lineage>
        <taxon>Bacteria</taxon>
        <taxon>Bacillati</taxon>
        <taxon>Bacillota</taxon>
        <taxon>Bacilli</taxon>
        <taxon>Bacillales</taxon>
        <taxon>Bacillaceae</taxon>
        <taxon>Sutcliffiella</taxon>
    </lineage>
</organism>
<dbReference type="InterPro" id="IPR029062">
    <property type="entry name" value="Class_I_gatase-like"/>
</dbReference>
<dbReference type="RefSeq" id="WP_088019651.1">
    <property type="nucleotide sequence ID" value="NZ_CP020880.1"/>
</dbReference>
<dbReference type="InterPro" id="IPR040449">
    <property type="entry name" value="Peptidase_S66_N"/>
</dbReference>
<feature type="domain" description="LD-carboxypeptidase C-terminal" evidence="8">
    <location>
        <begin position="178"/>
        <end position="290"/>
    </location>
</feature>
<dbReference type="SUPFAM" id="SSF52317">
    <property type="entry name" value="Class I glutamine amidotransferase-like"/>
    <property type="match status" value="1"/>
</dbReference>
<dbReference type="Gene3D" id="3.40.50.10740">
    <property type="entry name" value="Class I glutamine amidotransferase-like"/>
    <property type="match status" value="1"/>
</dbReference>
<dbReference type="Gene3D" id="3.50.30.60">
    <property type="entry name" value="LD-carboxypeptidase A C-terminal domain-like"/>
    <property type="match status" value="1"/>
</dbReference>
<evidence type="ECO:0000313" key="9">
    <source>
        <dbReference type="EMBL" id="ART78162.1"/>
    </source>
</evidence>